<evidence type="ECO:0000313" key="2">
    <source>
        <dbReference type="EMBL" id="DAF99326.1"/>
    </source>
</evidence>
<feature type="domain" description="Thoeris anti-defense 2-like" evidence="1">
    <location>
        <begin position="71"/>
        <end position="149"/>
    </location>
</feature>
<dbReference type="EMBL" id="BK016164">
    <property type="protein sequence ID" value="DAF99326.1"/>
    <property type="molecule type" value="Genomic_DNA"/>
</dbReference>
<accession>A0A8S5UYA2</accession>
<dbReference type="InterPro" id="IPR021361">
    <property type="entry name" value="Tad2-like_dom"/>
</dbReference>
<reference evidence="2" key="1">
    <citation type="journal article" date="2021" name="Proc. Natl. Acad. Sci. U.S.A.">
        <title>A Catalog of Tens of Thousands of Viruses from Human Metagenomes Reveals Hidden Associations with Chronic Diseases.</title>
        <authorList>
            <person name="Tisza M.J."/>
            <person name="Buck C.B."/>
        </authorList>
    </citation>
    <scope>NUCLEOTIDE SEQUENCE</scope>
    <source>
        <strain evidence="2">Ct7113</strain>
    </source>
</reference>
<sequence length="151" mass="17039">MKKYIGTKIIEAEPAYRVVDAEGNVRVVTEAAEAKRCGTVDLGYKVRYPDGYESFSPKGAFDDAYHPIDGMNFGLAIEVLRKGFRVRRRGWNGKGIFIELQTPDAYSKMTSPYIYIDTTGLQTQNTEAPKSRVPWLASQTDMLAEDWEIFA</sequence>
<protein>
    <recommendedName>
        <fullName evidence="1">Thoeris anti-defense 2-like domain-containing protein</fullName>
    </recommendedName>
</protein>
<dbReference type="Pfam" id="PF11195">
    <property type="entry name" value="Tad2-like"/>
    <property type="match status" value="1"/>
</dbReference>
<evidence type="ECO:0000259" key="1">
    <source>
        <dbReference type="Pfam" id="PF11195"/>
    </source>
</evidence>
<proteinExistence type="predicted"/>
<name>A0A8S5UYA2_9CAUD</name>
<organism evidence="2">
    <name type="scientific">Myoviridae sp. ct7113</name>
    <dbReference type="NCBI Taxonomy" id="2825037"/>
    <lineage>
        <taxon>Viruses</taxon>
        <taxon>Duplodnaviria</taxon>
        <taxon>Heunggongvirae</taxon>
        <taxon>Uroviricota</taxon>
        <taxon>Caudoviricetes</taxon>
    </lineage>
</organism>